<keyword evidence="4" id="KW-0548">Nucleotidyltransferase</keyword>
<evidence type="ECO:0000256" key="9">
    <source>
        <dbReference type="ARBA" id="ARBA00023163"/>
    </source>
</evidence>
<evidence type="ECO:0000256" key="8">
    <source>
        <dbReference type="ARBA" id="ARBA00022833"/>
    </source>
</evidence>
<keyword evidence="1" id="KW-0240">DNA-directed RNA polymerase</keyword>
<dbReference type="Pfam" id="PF13362">
    <property type="entry name" value="Toprim_3"/>
    <property type="match status" value="1"/>
</dbReference>
<reference evidence="11 12" key="1">
    <citation type="submission" date="2024-07" db="EMBL/GenBank/DDBJ databases">
        <title>Description of Labrys sedimenti sp. nov., isolated from a diclofenac-degrading enrichment culture.</title>
        <authorList>
            <person name="Tancsics A."/>
            <person name="Csepanyi A."/>
        </authorList>
    </citation>
    <scope>NUCLEOTIDE SEQUENCE [LARGE SCALE GENOMIC DNA]</scope>
    <source>
        <strain evidence="11 12">LMG 23578</strain>
    </source>
</reference>
<gene>
    <name evidence="11" type="ORF">ABXS05_08015</name>
</gene>
<evidence type="ECO:0000313" key="11">
    <source>
        <dbReference type="EMBL" id="MEW9305476.1"/>
    </source>
</evidence>
<keyword evidence="2" id="KW-0639">Primosome</keyword>
<dbReference type="InterPro" id="IPR055570">
    <property type="entry name" value="DUF7146"/>
</dbReference>
<comment type="caution">
    <text evidence="11">The sequence shown here is derived from an EMBL/GenBank/DDBJ whole genome shotgun (WGS) entry which is preliminary data.</text>
</comment>
<keyword evidence="6" id="KW-0479">Metal-binding</keyword>
<dbReference type="EMBL" id="JBFNQD010000002">
    <property type="protein sequence ID" value="MEW9305476.1"/>
    <property type="molecule type" value="Genomic_DNA"/>
</dbReference>
<keyword evidence="7" id="KW-0863">Zinc-finger</keyword>
<evidence type="ECO:0000259" key="10">
    <source>
        <dbReference type="SMART" id="SM00400"/>
    </source>
</evidence>
<keyword evidence="12" id="KW-1185">Reference proteome</keyword>
<protein>
    <submittedName>
        <fullName evidence="11">CHC2 zinc finger domain-containing protein</fullName>
    </submittedName>
</protein>
<keyword evidence="9" id="KW-0804">Transcription</keyword>
<dbReference type="Gene3D" id="3.90.580.10">
    <property type="entry name" value="Zinc finger, CHC2-type domain"/>
    <property type="match status" value="1"/>
</dbReference>
<dbReference type="Proteomes" id="UP001555786">
    <property type="component" value="Unassembled WGS sequence"/>
</dbReference>
<evidence type="ECO:0000313" key="12">
    <source>
        <dbReference type="Proteomes" id="UP001555786"/>
    </source>
</evidence>
<evidence type="ECO:0000256" key="2">
    <source>
        <dbReference type="ARBA" id="ARBA00022515"/>
    </source>
</evidence>
<dbReference type="Pfam" id="PF23639">
    <property type="entry name" value="DUF7146"/>
    <property type="match status" value="1"/>
</dbReference>
<proteinExistence type="predicted"/>
<evidence type="ECO:0000256" key="6">
    <source>
        <dbReference type="ARBA" id="ARBA00022723"/>
    </source>
</evidence>
<feature type="domain" description="Zinc finger CHC2-type" evidence="10">
    <location>
        <begin position="34"/>
        <end position="88"/>
    </location>
</feature>
<evidence type="ECO:0000256" key="7">
    <source>
        <dbReference type="ARBA" id="ARBA00022771"/>
    </source>
</evidence>
<keyword evidence="8" id="KW-0862">Zinc</keyword>
<accession>A0ABV3PIL9</accession>
<dbReference type="Pfam" id="PF01807">
    <property type="entry name" value="Zn_ribbon_DnaG"/>
    <property type="match status" value="1"/>
</dbReference>
<dbReference type="PANTHER" id="PTHR30313:SF2">
    <property type="entry name" value="DNA PRIMASE"/>
    <property type="match status" value="1"/>
</dbReference>
<dbReference type="InterPro" id="IPR036977">
    <property type="entry name" value="DNA_primase_Znf_CHC2"/>
</dbReference>
<sequence length="312" mass="33939">MTSNRDELEALKGRLSLSAYVGRRVRLSKRSGEWFGRCPFHDEKSPSFTVNDSKGFFHCFGCQAHGDLLDWWQRVDGLSFNEAADHLRREAGAVPLINSAGHNNVGDDDLARKQAEALAIWHASAAIGGTVAETYLRTARCISLDLPDCLRCHPGLRPNPREAIEYPVMVAAVTGLAGEIVAIQRTFLHPDGRGKADIESPKRSLGPIKRGAVCLAPAGSVIGLAEGIETGLSAMELYRIPVWCALGAHLSRIILPPIVQHVALFADRGAAGEAAAEDARQAFRAQGRKVVIRFSKIGKDFNDELRARHHGI</sequence>
<dbReference type="SUPFAM" id="SSF57783">
    <property type="entry name" value="Zinc beta-ribbon"/>
    <property type="match status" value="1"/>
</dbReference>
<evidence type="ECO:0000256" key="4">
    <source>
        <dbReference type="ARBA" id="ARBA00022695"/>
    </source>
</evidence>
<dbReference type="PANTHER" id="PTHR30313">
    <property type="entry name" value="DNA PRIMASE"/>
    <property type="match status" value="1"/>
</dbReference>
<name>A0ABV3PIL9_9HYPH</name>
<evidence type="ECO:0000256" key="5">
    <source>
        <dbReference type="ARBA" id="ARBA00022705"/>
    </source>
</evidence>
<evidence type="ECO:0000256" key="1">
    <source>
        <dbReference type="ARBA" id="ARBA00022478"/>
    </source>
</evidence>
<dbReference type="RefSeq" id="WP_367623520.1">
    <property type="nucleotide sequence ID" value="NZ_JBFNQD010000002.1"/>
</dbReference>
<evidence type="ECO:0000256" key="3">
    <source>
        <dbReference type="ARBA" id="ARBA00022679"/>
    </source>
</evidence>
<keyword evidence="3" id="KW-0808">Transferase</keyword>
<dbReference type="InterPro" id="IPR002694">
    <property type="entry name" value="Znf_CHC2"/>
</dbReference>
<dbReference type="SMART" id="SM00400">
    <property type="entry name" value="ZnF_CHCC"/>
    <property type="match status" value="1"/>
</dbReference>
<organism evidence="11 12">
    <name type="scientific">Labrys neptuniae</name>
    <dbReference type="NCBI Taxonomy" id="376174"/>
    <lineage>
        <taxon>Bacteria</taxon>
        <taxon>Pseudomonadati</taxon>
        <taxon>Pseudomonadota</taxon>
        <taxon>Alphaproteobacteria</taxon>
        <taxon>Hyphomicrobiales</taxon>
        <taxon>Xanthobacteraceae</taxon>
        <taxon>Labrys</taxon>
    </lineage>
</organism>
<dbReference type="InterPro" id="IPR006171">
    <property type="entry name" value="TOPRIM_dom"/>
</dbReference>
<keyword evidence="5" id="KW-0235">DNA replication</keyword>
<dbReference type="InterPro" id="IPR050219">
    <property type="entry name" value="DnaG_primase"/>
</dbReference>